<name>A0A3N0GWF0_9ACTN</name>
<dbReference type="AlphaFoldDB" id="A0A3N0GWF0"/>
<comment type="caution">
    <text evidence="1">The sequence shown here is derived from an EMBL/GenBank/DDBJ whole genome shotgun (WGS) entry which is preliminary data.</text>
</comment>
<dbReference type="Proteomes" id="UP000279994">
    <property type="component" value="Unassembled WGS sequence"/>
</dbReference>
<reference evidence="1 2" key="1">
    <citation type="submission" date="2018-11" db="EMBL/GenBank/DDBJ databases">
        <authorList>
            <person name="Li F."/>
        </authorList>
    </citation>
    <scope>NUCLEOTIDE SEQUENCE [LARGE SCALE GENOMIC DNA]</scope>
    <source>
        <strain evidence="1 2">Gsoil 818</strain>
    </source>
</reference>
<evidence type="ECO:0000313" key="1">
    <source>
        <dbReference type="EMBL" id="RNM16771.1"/>
    </source>
</evidence>
<proteinExistence type="predicted"/>
<keyword evidence="2" id="KW-1185">Reference proteome</keyword>
<dbReference type="OrthoDB" id="6099217at2"/>
<dbReference type="RefSeq" id="WP_123221662.1">
    <property type="nucleotide sequence ID" value="NZ_RJSF01000007.1"/>
</dbReference>
<organism evidence="1 2">
    <name type="scientific">Nocardioides pocheonensis</name>
    <dbReference type="NCBI Taxonomy" id="661485"/>
    <lineage>
        <taxon>Bacteria</taxon>
        <taxon>Bacillati</taxon>
        <taxon>Actinomycetota</taxon>
        <taxon>Actinomycetes</taxon>
        <taxon>Propionibacteriales</taxon>
        <taxon>Nocardioidaceae</taxon>
        <taxon>Nocardioides</taxon>
    </lineage>
</organism>
<evidence type="ECO:0000313" key="2">
    <source>
        <dbReference type="Proteomes" id="UP000279994"/>
    </source>
</evidence>
<protein>
    <submittedName>
        <fullName evidence="1">Uncharacterized protein</fullName>
    </submittedName>
</protein>
<dbReference type="EMBL" id="RJSF01000007">
    <property type="protein sequence ID" value="RNM16771.1"/>
    <property type="molecule type" value="Genomic_DNA"/>
</dbReference>
<gene>
    <name evidence="1" type="ORF">EFL26_04485</name>
</gene>
<sequence>MTAAAYADEQVAQVRGDPRARLDLLRRLYQVPVGVDRGYLPYRRAATAFMRWQLRRGLLNPETHSEPGSRWWRTLNESLLLDTSEASALAFGLPGEPRTPGAAAGLEFIGAPSARSWYRAHNTTIVTAYLAHEDLAREEGLIERFFINLVLVRVLFAHAMVAAPRLALGGLASASRPLGDPRLGMTAIFLSLSRVLPDRYPLTGDLTRYVEAEHSIGHLLDVGIILPRAEQLYGWSAEALGVPELNRLIADGSPRYAWGDDEPDVWDPAPSRLARMARRLVPA</sequence>
<accession>A0A3N0GWF0</accession>